<name>A0AB39QVT7_9ACTN</name>
<dbReference type="AlphaFoldDB" id="A0AB39QVT7"/>
<evidence type="ECO:0008006" key="2">
    <source>
        <dbReference type="Google" id="ProtNLM"/>
    </source>
</evidence>
<organism evidence="1">
    <name type="scientific">Streptomyces sp. R39</name>
    <dbReference type="NCBI Taxonomy" id="3238631"/>
    <lineage>
        <taxon>Bacteria</taxon>
        <taxon>Bacillati</taxon>
        <taxon>Actinomycetota</taxon>
        <taxon>Actinomycetes</taxon>
        <taxon>Kitasatosporales</taxon>
        <taxon>Streptomycetaceae</taxon>
        <taxon>Streptomyces</taxon>
    </lineage>
</organism>
<gene>
    <name evidence="1" type="ORF">AB5J52_33095</name>
</gene>
<reference evidence="1" key="1">
    <citation type="submission" date="2024-07" db="EMBL/GenBank/DDBJ databases">
        <authorList>
            <person name="Yu S.T."/>
        </authorList>
    </citation>
    <scope>NUCLEOTIDE SEQUENCE</scope>
    <source>
        <strain evidence="1">R39</strain>
    </source>
</reference>
<accession>A0AB39QVT7</accession>
<dbReference type="SUPFAM" id="SSF52540">
    <property type="entry name" value="P-loop containing nucleoside triphosphate hydrolases"/>
    <property type="match status" value="1"/>
</dbReference>
<dbReference type="InterPro" id="IPR027417">
    <property type="entry name" value="P-loop_NTPase"/>
</dbReference>
<proteinExistence type="predicted"/>
<evidence type="ECO:0000313" key="1">
    <source>
        <dbReference type="EMBL" id="XDQ46709.1"/>
    </source>
</evidence>
<dbReference type="Gene3D" id="3.40.50.300">
    <property type="entry name" value="P-loop containing nucleotide triphosphate hydrolases"/>
    <property type="match status" value="1"/>
</dbReference>
<protein>
    <recommendedName>
        <fullName evidence="2">ATP-binding protein</fullName>
    </recommendedName>
</protein>
<sequence>MPREAREIVCLSRSLPPDDEDAPGLPLDGLILNGTSRSLVLIGPPCSGRTSVCVHYASELAKRLLAGEADGPVPLLFDALDVPAQDNFVSIAEAIVQAAVARAEIGGYGENARSALQNSLDNAFLFVDGVEDVPTNGHRSSGNWSCKTILSTVAQLQVHYPNLRILMAISDSTWFSNDCARSRQVQVYTLRPPRHQDVETYINTWFGG</sequence>
<dbReference type="RefSeq" id="WP_369225745.1">
    <property type="nucleotide sequence ID" value="NZ_CP163441.1"/>
</dbReference>
<dbReference type="EMBL" id="CP163441">
    <property type="protein sequence ID" value="XDQ46709.1"/>
    <property type="molecule type" value="Genomic_DNA"/>
</dbReference>